<keyword evidence="1" id="KW-0472">Membrane</keyword>
<dbReference type="GeneID" id="303299164"/>
<keyword evidence="1" id="KW-0812">Transmembrane</keyword>
<proteinExistence type="predicted"/>
<feature type="transmembrane region" description="Helical" evidence="1">
    <location>
        <begin position="64"/>
        <end position="89"/>
    </location>
</feature>
<sequence length="93" mass="9850">MSVGRTEADVNLADRTKMAHQVCAGLAVVSLLICIVSPLVSSQVFLIVPLFGLASMAVGIYGRAWWGCVAGLLELISPAVLIYLTYYLLAHGA</sequence>
<keyword evidence="1" id="KW-1133">Transmembrane helix</keyword>
<evidence type="ECO:0000313" key="2">
    <source>
        <dbReference type="EMBL" id="MFC5298401.1"/>
    </source>
</evidence>
<dbReference type="EMBL" id="JBHSLN010000058">
    <property type="protein sequence ID" value="MFC5298401.1"/>
    <property type="molecule type" value="Genomic_DNA"/>
</dbReference>
<feature type="transmembrane region" description="Helical" evidence="1">
    <location>
        <begin position="22"/>
        <end position="52"/>
    </location>
</feature>
<gene>
    <name evidence="2" type="ORF">ACFPK8_12845</name>
</gene>
<name>A0ABW0FIC1_9MICO</name>
<protein>
    <submittedName>
        <fullName evidence="2">Uncharacterized protein</fullName>
    </submittedName>
</protein>
<evidence type="ECO:0000256" key="1">
    <source>
        <dbReference type="SAM" id="Phobius"/>
    </source>
</evidence>
<evidence type="ECO:0000313" key="3">
    <source>
        <dbReference type="Proteomes" id="UP001595937"/>
    </source>
</evidence>
<dbReference type="RefSeq" id="WP_343926361.1">
    <property type="nucleotide sequence ID" value="NZ_BAAAIR010000091.1"/>
</dbReference>
<organism evidence="2 3">
    <name type="scientific">Brachybacterium tyrofermentans</name>
    <dbReference type="NCBI Taxonomy" id="47848"/>
    <lineage>
        <taxon>Bacteria</taxon>
        <taxon>Bacillati</taxon>
        <taxon>Actinomycetota</taxon>
        <taxon>Actinomycetes</taxon>
        <taxon>Micrococcales</taxon>
        <taxon>Dermabacteraceae</taxon>
        <taxon>Brachybacterium</taxon>
    </lineage>
</organism>
<dbReference type="Proteomes" id="UP001595937">
    <property type="component" value="Unassembled WGS sequence"/>
</dbReference>
<reference evidence="3" key="1">
    <citation type="journal article" date="2019" name="Int. J. Syst. Evol. Microbiol.">
        <title>The Global Catalogue of Microorganisms (GCM) 10K type strain sequencing project: providing services to taxonomists for standard genome sequencing and annotation.</title>
        <authorList>
            <consortium name="The Broad Institute Genomics Platform"/>
            <consortium name="The Broad Institute Genome Sequencing Center for Infectious Disease"/>
            <person name="Wu L."/>
            <person name="Ma J."/>
        </authorList>
    </citation>
    <scope>NUCLEOTIDE SEQUENCE [LARGE SCALE GENOMIC DNA]</scope>
    <source>
        <strain evidence="3">CGMCC 1.16455</strain>
    </source>
</reference>
<keyword evidence="3" id="KW-1185">Reference proteome</keyword>
<accession>A0ABW0FIC1</accession>
<comment type="caution">
    <text evidence="2">The sequence shown here is derived from an EMBL/GenBank/DDBJ whole genome shotgun (WGS) entry which is preliminary data.</text>
</comment>